<evidence type="ECO:0000256" key="1">
    <source>
        <dbReference type="ARBA" id="ARBA00022441"/>
    </source>
</evidence>
<evidence type="ECO:0000313" key="6">
    <source>
        <dbReference type="Proteomes" id="UP000186804"/>
    </source>
</evidence>
<evidence type="ECO:0000313" key="5">
    <source>
        <dbReference type="EMBL" id="OII75645.1"/>
    </source>
</evidence>
<comment type="caution">
    <text evidence="5">The sequence shown here is derived from an EMBL/GenBank/DDBJ whole genome shotgun (WGS) entry which is preliminary data.</text>
</comment>
<dbReference type="RefSeq" id="XP_067067491.1">
    <property type="nucleotide sequence ID" value="XM_067213301.1"/>
</dbReference>
<dbReference type="Pfam" id="PF24681">
    <property type="entry name" value="Kelch_KLHDC2_KLHL20_DRC7"/>
    <property type="match status" value="1"/>
</dbReference>
<dbReference type="InterPro" id="IPR015915">
    <property type="entry name" value="Kelch-typ_b-propeller"/>
</dbReference>
<evidence type="ECO:0000256" key="2">
    <source>
        <dbReference type="ARBA" id="ARBA00022737"/>
    </source>
</evidence>
<dbReference type="SUPFAM" id="SSF54695">
    <property type="entry name" value="POZ domain"/>
    <property type="match status" value="1"/>
</dbReference>
<keyword evidence="1" id="KW-0880">Kelch repeat</keyword>
<protein>
    <submittedName>
        <fullName evidence="5">Kelch motif family protein</fullName>
    </submittedName>
</protein>
<dbReference type="GeneID" id="92367259"/>
<dbReference type="SUPFAM" id="SSF117281">
    <property type="entry name" value="Kelch motif"/>
    <property type="match status" value="2"/>
</dbReference>
<gene>
    <name evidence="5" type="ORF">cand_030750</name>
</gene>
<dbReference type="VEuPathDB" id="CryptoDB:cand_030750"/>
<keyword evidence="2" id="KW-0677">Repeat</keyword>
<dbReference type="InterPro" id="IPR011333">
    <property type="entry name" value="SKP1/BTB/POZ_sf"/>
</dbReference>
<dbReference type="PANTHER" id="PTHR45632">
    <property type="entry name" value="LD33804P"/>
    <property type="match status" value="1"/>
</dbReference>
<dbReference type="Proteomes" id="UP000186804">
    <property type="component" value="Unassembled WGS sequence"/>
</dbReference>
<dbReference type="Gene3D" id="2.120.10.80">
    <property type="entry name" value="Kelch-type beta propeller"/>
    <property type="match status" value="1"/>
</dbReference>
<dbReference type="EMBL" id="LRBS01000086">
    <property type="protein sequence ID" value="OII75645.1"/>
    <property type="molecule type" value="Genomic_DNA"/>
</dbReference>
<dbReference type="CDD" id="cd18316">
    <property type="entry name" value="BTB_POZ_KCTD-like"/>
    <property type="match status" value="1"/>
</dbReference>
<name>A0A1J4MRY5_9CRYT</name>
<dbReference type="SMART" id="SM00612">
    <property type="entry name" value="Kelch"/>
    <property type="match status" value="5"/>
</dbReference>
<accession>A0A1J4MRY5</accession>
<dbReference type="InterPro" id="IPR003131">
    <property type="entry name" value="T1-type_BTB"/>
</dbReference>
<dbReference type="PANTHER" id="PTHR45632:SF17">
    <property type="entry name" value="KELCH-LIKE PROTEIN 31"/>
    <property type="match status" value="1"/>
</dbReference>
<keyword evidence="3" id="KW-0175">Coiled coil</keyword>
<dbReference type="GO" id="GO:0051260">
    <property type="term" value="P:protein homooligomerization"/>
    <property type="evidence" value="ECO:0007669"/>
    <property type="project" value="InterPro"/>
</dbReference>
<dbReference type="Gene3D" id="3.30.710.10">
    <property type="entry name" value="Potassium Channel Kv1.1, Chain A"/>
    <property type="match status" value="1"/>
</dbReference>
<keyword evidence="6" id="KW-1185">Reference proteome</keyword>
<feature type="domain" description="Potassium channel tetramerisation-type BTB" evidence="4">
    <location>
        <begin position="165"/>
        <end position="257"/>
    </location>
</feature>
<evidence type="ECO:0000256" key="3">
    <source>
        <dbReference type="SAM" id="Coils"/>
    </source>
</evidence>
<organism evidence="5 6">
    <name type="scientific">Cryptosporidium andersoni</name>
    <dbReference type="NCBI Taxonomy" id="117008"/>
    <lineage>
        <taxon>Eukaryota</taxon>
        <taxon>Sar</taxon>
        <taxon>Alveolata</taxon>
        <taxon>Apicomplexa</taxon>
        <taxon>Conoidasida</taxon>
        <taxon>Coccidia</taxon>
        <taxon>Eucoccidiorida</taxon>
        <taxon>Eimeriorina</taxon>
        <taxon>Cryptosporidiidae</taxon>
        <taxon>Cryptosporidium</taxon>
    </lineage>
</organism>
<reference evidence="5 6" key="1">
    <citation type="submission" date="2016-10" db="EMBL/GenBank/DDBJ databases">
        <title>Reductive evolution of mitochondrial metabolism and differential evolution of invasion-related proteins in Cryptosporidium.</title>
        <authorList>
            <person name="Liu S."/>
            <person name="Roellig D.M."/>
            <person name="Guo Y."/>
            <person name="Li N."/>
            <person name="Frace M.A."/>
            <person name="Tang K."/>
            <person name="Zhang L."/>
            <person name="Feng Y."/>
            <person name="Xiao L."/>
        </authorList>
    </citation>
    <scope>NUCLEOTIDE SEQUENCE [LARGE SCALE GENOMIC DNA]</scope>
    <source>
        <strain evidence="5">30847</strain>
    </source>
</reference>
<dbReference type="AlphaFoldDB" id="A0A1J4MRY5"/>
<sequence>MNVIKEDESITNGVVPKTAIAKSVMIGFDSMVSEIRDTLENQIRIIEKNIKVEIERLEHDRKCLDEERQRLYSEIESMKKTEYYRIQMLEKKAEADILQSRKAIQREKQEMQRQLMEEKDNFQRTQQEMANYWSMKEYDLDQEKAKIEQDKTKLVDIAISSQSSVQINVGGTIFEVSRKLLTEKMSKGSLLDRIYSGQTYNIEMKYDKNENIFFDRDPEIFKTILRFLRDSSGLPPLPSDPQASLDLMKEMSYYGLRFYENSLVYVFGGTNGEDILNTAELLVIRSHDDEDLCWSRTKSMNTSRMYSCAAIIEQSNCCVFGGYNSSNKVLGCMEIYDPLINSWRQGATLKTARRNMAGTNFYDGRIIAAGGFDGSKILKSVEIYDYRMRHWVQGPSLNIARSSASCVMLDDHRLVILGGTNGERLQSIEIFDVRRNKWDLLSSLELIDVRSGSIACNIHGKIGIWGGIDPFHNIMDSGELVNIGYSKDHSSTYIKPFEVPLMDAQIVEFKFKQYSALATGGQSCDSTLTASYFYNAQQDIWTQGPNMNSARSGHSIISLNI</sequence>
<dbReference type="InterPro" id="IPR006652">
    <property type="entry name" value="Kelch_1"/>
</dbReference>
<proteinExistence type="predicted"/>
<dbReference type="Pfam" id="PF02214">
    <property type="entry name" value="BTB_2"/>
    <property type="match status" value="1"/>
</dbReference>
<dbReference type="OrthoDB" id="191037at2759"/>
<feature type="coiled-coil region" evidence="3">
    <location>
        <begin position="36"/>
        <end position="128"/>
    </location>
</feature>
<evidence type="ECO:0000259" key="4">
    <source>
        <dbReference type="Pfam" id="PF02214"/>
    </source>
</evidence>